<sequence>MIQLEKQAALCHPISLGTKNKLQRRRRTYRNLSQSLDSHSCETVATDPAYQSSAAYSNGTKPRLGKLGCPYSQQVAGRDRETLAGRPARGLPAIGNGITRRGVGETRLRAG</sequence>
<evidence type="ECO:0000313" key="3">
    <source>
        <dbReference type="Proteomes" id="UP000257109"/>
    </source>
</evidence>
<comment type="caution">
    <text evidence="2">The sequence shown here is derived from an EMBL/GenBank/DDBJ whole genome shotgun (WGS) entry which is preliminary data.</text>
</comment>
<dbReference type="Proteomes" id="UP000257109">
    <property type="component" value="Unassembled WGS sequence"/>
</dbReference>
<protein>
    <submittedName>
        <fullName evidence="2">Uncharacterized protein</fullName>
    </submittedName>
</protein>
<evidence type="ECO:0000256" key="1">
    <source>
        <dbReference type="SAM" id="MobiDB-lite"/>
    </source>
</evidence>
<organism evidence="2 3">
    <name type="scientific">Mucuna pruriens</name>
    <name type="common">Velvet bean</name>
    <name type="synonym">Dolichos pruriens</name>
    <dbReference type="NCBI Taxonomy" id="157652"/>
    <lineage>
        <taxon>Eukaryota</taxon>
        <taxon>Viridiplantae</taxon>
        <taxon>Streptophyta</taxon>
        <taxon>Embryophyta</taxon>
        <taxon>Tracheophyta</taxon>
        <taxon>Spermatophyta</taxon>
        <taxon>Magnoliopsida</taxon>
        <taxon>eudicotyledons</taxon>
        <taxon>Gunneridae</taxon>
        <taxon>Pentapetalae</taxon>
        <taxon>rosids</taxon>
        <taxon>fabids</taxon>
        <taxon>Fabales</taxon>
        <taxon>Fabaceae</taxon>
        <taxon>Papilionoideae</taxon>
        <taxon>50 kb inversion clade</taxon>
        <taxon>NPAAA clade</taxon>
        <taxon>indigoferoid/millettioid clade</taxon>
        <taxon>Phaseoleae</taxon>
        <taxon>Mucuna</taxon>
    </lineage>
</organism>
<evidence type="ECO:0000313" key="2">
    <source>
        <dbReference type="EMBL" id="RDY13483.1"/>
    </source>
</evidence>
<dbReference type="AlphaFoldDB" id="A0A371IES1"/>
<dbReference type="OrthoDB" id="1458647at2759"/>
<keyword evidence="3" id="KW-1185">Reference proteome</keyword>
<name>A0A371IES1_MUCPR</name>
<feature type="compositionally biased region" description="Basic and acidic residues" evidence="1">
    <location>
        <begin position="102"/>
        <end position="111"/>
    </location>
</feature>
<feature type="non-terminal residue" evidence="2">
    <location>
        <position position="1"/>
    </location>
</feature>
<accession>A0A371IES1</accession>
<gene>
    <name evidence="2" type="ORF">CR513_01607</name>
</gene>
<dbReference type="EMBL" id="QJKJ01000272">
    <property type="protein sequence ID" value="RDY13483.1"/>
    <property type="molecule type" value="Genomic_DNA"/>
</dbReference>
<proteinExistence type="predicted"/>
<feature type="region of interest" description="Disordered" evidence="1">
    <location>
        <begin position="78"/>
        <end position="111"/>
    </location>
</feature>
<reference evidence="2" key="1">
    <citation type="submission" date="2018-05" db="EMBL/GenBank/DDBJ databases">
        <title>Draft genome of Mucuna pruriens seed.</title>
        <authorList>
            <person name="Nnadi N.E."/>
            <person name="Vos R."/>
            <person name="Hasami M.H."/>
            <person name="Devisetty U.K."/>
            <person name="Aguiy J.C."/>
        </authorList>
    </citation>
    <scope>NUCLEOTIDE SEQUENCE [LARGE SCALE GENOMIC DNA]</scope>
    <source>
        <strain evidence="2">JCA_2017</strain>
    </source>
</reference>